<feature type="domain" description="BioF2-like acetyltransferase" evidence="2">
    <location>
        <begin position="186"/>
        <end position="330"/>
    </location>
</feature>
<sequence>MTVLHPGRPSGVPVAPTAPARWTAETHRDEAALTRLAPEWDALAARCRTATPFQSAGWQASWWRGYGRPGALRVVLVRRDGVLVAAAALLRTRTGTLTGLGGKLIDFTDVLLDDDCAAEAAAELARALPLRRPWQALDLREVRPGSAAHQVYANWPGRRHQLLDSLCQHLPAVPMDQLLARLPGRTAQRSRAKQRKLLESGVVARRVPAEEVGPAMDDLLRLHALQWESRKVTAEHVSERFATHLRESTAALAQAGQAVVYRYFLDEQLMAVDLLLCCPSFAGLYLYGAHPELRERIDIAGLLFGTSLEETVRAGIPEISLMRGEEPYKERWRPERERNHRLLLGPGHFAAALSLRLTLARARAAAAPRLREPVRRLRALRGRAASAS</sequence>
<evidence type="ECO:0000313" key="4">
    <source>
        <dbReference type="Proteomes" id="UP000540506"/>
    </source>
</evidence>
<gene>
    <name evidence="3" type="ORF">FHR34_004980</name>
</gene>
<comment type="caution">
    <text evidence="3">The sequence shown here is derived from an EMBL/GenBank/DDBJ whole genome shotgun (WGS) entry which is preliminary data.</text>
</comment>
<evidence type="ECO:0000259" key="2">
    <source>
        <dbReference type="Pfam" id="PF13480"/>
    </source>
</evidence>
<dbReference type="AlphaFoldDB" id="A0A7W7R5W1"/>
<dbReference type="SUPFAM" id="SSF55729">
    <property type="entry name" value="Acyl-CoA N-acyltransferases (Nat)"/>
    <property type="match status" value="1"/>
</dbReference>
<evidence type="ECO:0000313" key="3">
    <source>
        <dbReference type="EMBL" id="MBB4925987.1"/>
    </source>
</evidence>
<accession>A0A7W7R5W1</accession>
<dbReference type="Proteomes" id="UP000540506">
    <property type="component" value="Unassembled WGS sequence"/>
</dbReference>
<feature type="region of interest" description="Disordered" evidence="1">
    <location>
        <begin position="1"/>
        <end position="20"/>
    </location>
</feature>
<dbReference type="EMBL" id="JACHJV010000001">
    <property type="protein sequence ID" value="MBB4925987.1"/>
    <property type="molecule type" value="Genomic_DNA"/>
</dbReference>
<dbReference type="Pfam" id="PF13480">
    <property type="entry name" value="Acetyltransf_6"/>
    <property type="match status" value="1"/>
</dbReference>
<protein>
    <recommendedName>
        <fullName evidence="2">BioF2-like acetyltransferase domain-containing protein</fullName>
    </recommendedName>
</protein>
<organism evidence="3 4">
    <name type="scientific">Kitasatospora kifunensis</name>
    <name type="common">Streptomyces kifunensis</name>
    <dbReference type="NCBI Taxonomy" id="58351"/>
    <lineage>
        <taxon>Bacteria</taxon>
        <taxon>Bacillati</taxon>
        <taxon>Actinomycetota</taxon>
        <taxon>Actinomycetes</taxon>
        <taxon>Kitasatosporales</taxon>
        <taxon>Streptomycetaceae</taxon>
        <taxon>Kitasatospora</taxon>
    </lineage>
</organism>
<dbReference type="InterPro" id="IPR038740">
    <property type="entry name" value="BioF2-like_GNAT_dom"/>
</dbReference>
<proteinExistence type="predicted"/>
<evidence type="ECO:0000256" key="1">
    <source>
        <dbReference type="SAM" id="MobiDB-lite"/>
    </source>
</evidence>
<dbReference type="RefSeq" id="WP_312897395.1">
    <property type="nucleotide sequence ID" value="NZ_JACHJV010000001.1"/>
</dbReference>
<keyword evidence="4" id="KW-1185">Reference proteome</keyword>
<dbReference type="InterPro" id="IPR016181">
    <property type="entry name" value="Acyl_CoA_acyltransferase"/>
</dbReference>
<reference evidence="3 4" key="1">
    <citation type="submission" date="2020-08" db="EMBL/GenBank/DDBJ databases">
        <title>Sequencing the genomes of 1000 actinobacteria strains.</title>
        <authorList>
            <person name="Klenk H.-P."/>
        </authorList>
    </citation>
    <scope>NUCLEOTIDE SEQUENCE [LARGE SCALE GENOMIC DNA]</scope>
    <source>
        <strain evidence="3 4">DSM 41654</strain>
    </source>
</reference>
<name>A0A7W7R5W1_KITKI</name>